<sequence length="76" mass="8614">MEIFAQVFRLFPFNKLRHNRLVHPFLPGNGSGPLSTATLSCSSFGKEAIFHFDICITGLLYRKISLIIRVFRGNSD</sequence>
<reference evidence="1 2" key="1">
    <citation type="submission" date="2018-06" db="EMBL/GenBank/DDBJ databases">
        <authorList>
            <consortium name="Pathogen Informatics"/>
            <person name="Doyle S."/>
        </authorList>
    </citation>
    <scope>NUCLEOTIDE SEQUENCE [LARGE SCALE GENOMIC DNA]</scope>
    <source>
        <strain evidence="1 2">NCTC9177</strain>
    </source>
</reference>
<accession>A0A7H4N4D4</accession>
<evidence type="ECO:0000313" key="1">
    <source>
        <dbReference type="EMBL" id="STV77963.1"/>
    </source>
</evidence>
<gene>
    <name evidence="1" type="ORF">NCTC9177_07483</name>
</gene>
<organism evidence="1 2">
    <name type="scientific">Klebsiella variicola</name>
    <dbReference type="NCBI Taxonomy" id="244366"/>
    <lineage>
        <taxon>Bacteria</taxon>
        <taxon>Pseudomonadati</taxon>
        <taxon>Pseudomonadota</taxon>
        <taxon>Gammaproteobacteria</taxon>
        <taxon>Enterobacterales</taxon>
        <taxon>Enterobacteriaceae</taxon>
        <taxon>Klebsiella/Raoultella group</taxon>
        <taxon>Klebsiella</taxon>
        <taxon>Klebsiella pneumoniae complex</taxon>
    </lineage>
</organism>
<name>A0A7H4N4D4_KLEVA</name>
<dbReference type="EMBL" id="UGKR01000004">
    <property type="protein sequence ID" value="STV77963.1"/>
    <property type="molecule type" value="Genomic_DNA"/>
</dbReference>
<dbReference type="Proteomes" id="UP000254545">
    <property type="component" value="Unassembled WGS sequence"/>
</dbReference>
<protein>
    <submittedName>
        <fullName evidence="1">Uncharacterized protein</fullName>
    </submittedName>
</protein>
<comment type="caution">
    <text evidence="1">The sequence shown here is derived from an EMBL/GenBank/DDBJ whole genome shotgun (WGS) entry which is preliminary data.</text>
</comment>
<evidence type="ECO:0000313" key="2">
    <source>
        <dbReference type="Proteomes" id="UP000254545"/>
    </source>
</evidence>
<proteinExistence type="predicted"/>
<dbReference type="AlphaFoldDB" id="A0A7H4N4D4"/>